<keyword evidence="1" id="KW-0378">Hydrolase</keyword>
<dbReference type="EMBL" id="JBJKFK010004604">
    <property type="protein sequence ID" value="KAL3308856.1"/>
    <property type="molecule type" value="Genomic_DNA"/>
</dbReference>
<proteinExistence type="predicted"/>
<reference evidence="3 4" key="1">
    <citation type="submission" date="2024-11" db="EMBL/GenBank/DDBJ databases">
        <title>Adaptive evolution of stress response genes in parasites aligns with host niche diversity.</title>
        <authorList>
            <person name="Hahn C."/>
            <person name="Resl P."/>
        </authorList>
    </citation>
    <scope>NUCLEOTIDE SEQUENCE [LARGE SCALE GENOMIC DNA]</scope>
    <source>
        <strain evidence="3">EGGRZ-B1_66</strain>
        <tissue evidence="3">Body</tissue>
    </source>
</reference>
<feature type="non-terminal residue" evidence="3">
    <location>
        <position position="1"/>
    </location>
</feature>
<dbReference type="Proteomes" id="UP001626550">
    <property type="component" value="Unassembled WGS sequence"/>
</dbReference>
<accession>A0ABD2PSY8</accession>
<evidence type="ECO:0000313" key="4">
    <source>
        <dbReference type="Proteomes" id="UP001626550"/>
    </source>
</evidence>
<dbReference type="PANTHER" id="PTHR43674:SF2">
    <property type="entry name" value="BETA-UREIDOPROPIONASE"/>
    <property type="match status" value="1"/>
</dbReference>
<sequence>LMYGLQGADIVFNRSATNDSLSESLWAVEARCAAIANNYFVVGINRVGTEKFPREFTSGDGKAAHRDFGHFFGSSYITDPHFSNSLLHADDLKFAPDQAWFLKLANIQ</sequence>
<dbReference type="InterPro" id="IPR036526">
    <property type="entry name" value="C-N_Hydrolase_sf"/>
</dbReference>
<dbReference type="Gene3D" id="3.60.110.10">
    <property type="entry name" value="Carbon-nitrogen hydrolase"/>
    <property type="match status" value="1"/>
</dbReference>
<dbReference type="PROSITE" id="PS50263">
    <property type="entry name" value="CN_HYDROLASE"/>
    <property type="match status" value="1"/>
</dbReference>
<dbReference type="Pfam" id="PF00795">
    <property type="entry name" value="CN_hydrolase"/>
    <property type="match status" value="1"/>
</dbReference>
<protein>
    <submittedName>
        <fullName evidence="3">Beta-ureidopropionase</fullName>
    </submittedName>
</protein>
<dbReference type="InterPro" id="IPR003010">
    <property type="entry name" value="C-N_Hydrolase"/>
</dbReference>
<evidence type="ECO:0000259" key="2">
    <source>
        <dbReference type="PROSITE" id="PS50263"/>
    </source>
</evidence>
<dbReference type="PANTHER" id="PTHR43674">
    <property type="entry name" value="NITRILASE C965.09-RELATED"/>
    <property type="match status" value="1"/>
</dbReference>
<evidence type="ECO:0000256" key="1">
    <source>
        <dbReference type="ARBA" id="ARBA00022801"/>
    </source>
</evidence>
<dbReference type="InterPro" id="IPR050345">
    <property type="entry name" value="Aliph_Amidase/BUP"/>
</dbReference>
<dbReference type="SUPFAM" id="SSF56317">
    <property type="entry name" value="Carbon-nitrogen hydrolase"/>
    <property type="match status" value="1"/>
</dbReference>
<evidence type="ECO:0000313" key="3">
    <source>
        <dbReference type="EMBL" id="KAL3308856.1"/>
    </source>
</evidence>
<name>A0ABD2PSY8_9PLAT</name>
<gene>
    <name evidence="3" type="primary">UPB1</name>
    <name evidence="3" type="ORF">Ciccas_012606</name>
</gene>
<dbReference type="AlphaFoldDB" id="A0ABD2PSY8"/>
<feature type="domain" description="CN hydrolase" evidence="2">
    <location>
        <begin position="1"/>
        <end position="108"/>
    </location>
</feature>
<comment type="caution">
    <text evidence="3">The sequence shown here is derived from an EMBL/GenBank/DDBJ whole genome shotgun (WGS) entry which is preliminary data.</text>
</comment>
<dbReference type="GO" id="GO:0016811">
    <property type="term" value="F:hydrolase activity, acting on carbon-nitrogen (but not peptide) bonds, in linear amides"/>
    <property type="evidence" value="ECO:0007669"/>
    <property type="project" value="UniProtKB-ARBA"/>
</dbReference>
<organism evidence="3 4">
    <name type="scientific">Cichlidogyrus casuarinus</name>
    <dbReference type="NCBI Taxonomy" id="1844966"/>
    <lineage>
        <taxon>Eukaryota</taxon>
        <taxon>Metazoa</taxon>
        <taxon>Spiralia</taxon>
        <taxon>Lophotrochozoa</taxon>
        <taxon>Platyhelminthes</taxon>
        <taxon>Monogenea</taxon>
        <taxon>Monopisthocotylea</taxon>
        <taxon>Dactylogyridea</taxon>
        <taxon>Ancyrocephalidae</taxon>
        <taxon>Cichlidogyrus</taxon>
    </lineage>
</organism>
<keyword evidence="4" id="KW-1185">Reference proteome</keyword>